<sequence>MDVATPTSDLVVIGLGYVGLPLAHQATRSGLAVTGLEVSPAVVDGLNSGHSHIDDLDSADIAEMVEGGFTASTDASVIAGTRNVVICVPTPLSDEGGPDLGAVAAAGRAIAAHLAPGTLVVLESTTYPGTTEEVLRPLLEESGLVAGSDFHLAFSPERIDPGNATFGVANTPKVVGGMTERCGETAAAFYRRFVDTVVQAQGTREAEMAKLLENTYRHVNIALVNEMAIFCQELGVDLWDAISCAATKPFGFQAFYPGPGVGGHCIPIDPNYLSYKVKTLGYPFRFVELAQEINARMPSYVLQRSLELLNDAGLALSRSRVLLLGVTYKADIADQRESPARPVARKLAEKGATLTYHDPHVEEWSLNGEPLPRATDLEQAMAEADLTILLTDHSAYTPKLLTEHARLLLDTRGVLRRLDPASVHEDGRTTAPINRDGVVVL</sequence>
<dbReference type="PANTHER" id="PTHR43491:SF1">
    <property type="entry name" value="UDP-N-ACETYL-D-MANNOSAMINE DEHYDROGENASE"/>
    <property type="match status" value="1"/>
</dbReference>
<dbReference type="AlphaFoldDB" id="A0A4P6PWL7"/>
<dbReference type="InterPro" id="IPR036220">
    <property type="entry name" value="UDP-Glc/GDP-Man_DH_C_sf"/>
</dbReference>
<protein>
    <submittedName>
        <fullName evidence="5">UDP-N-acetyl-D-glucosamine 6-dehydrogenase</fullName>
        <ecNumber evidence="5">1.1.1.136</ecNumber>
    </submittedName>
</protein>
<dbReference type="Pfam" id="PF00984">
    <property type="entry name" value="UDPG_MGDP_dh"/>
    <property type="match status" value="1"/>
</dbReference>
<dbReference type="InterPro" id="IPR014026">
    <property type="entry name" value="UDP-Glc/GDP-Man_DH_dimer"/>
</dbReference>
<dbReference type="RefSeq" id="WP_131097021.1">
    <property type="nucleotide sequence ID" value="NZ_CP036455.1"/>
</dbReference>
<dbReference type="SUPFAM" id="SSF51735">
    <property type="entry name" value="NAD(P)-binding Rossmann-fold domains"/>
    <property type="match status" value="1"/>
</dbReference>
<gene>
    <name evidence="5" type="primary">wbpA</name>
    <name evidence="5" type="ORF">EKD16_03310</name>
</gene>
<dbReference type="EMBL" id="CP036455">
    <property type="protein sequence ID" value="QBI52473.1"/>
    <property type="molecule type" value="Genomic_DNA"/>
</dbReference>
<dbReference type="Pfam" id="PF03721">
    <property type="entry name" value="UDPG_MGDP_dh_N"/>
    <property type="match status" value="1"/>
</dbReference>
<evidence type="ECO:0000259" key="4">
    <source>
        <dbReference type="SMART" id="SM00984"/>
    </source>
</evidence>
<dbReference type="KEGG" id="strr:EKD16_03310"/>
<dbReference type="OrthoDB" id="5193947at2"/>
<dbReference type="GO" id="GO:0047004">
    <property type="term" value="F:UDP-N-acetylglucosamine 6-dehydrogenase activity"/>
    <property type="evidence" value="ECO:0007669"/>
    <property type="project" value="UniProtKB-EC"/>
</dbReference>
<dbReference type="InterPro" id="IPR001732">
    <property type="entry name" value="UDP-Glc/GDP-Man_DH_N"/>
</dbReference>
<dbReference type="EC" id="1.1.1.136" evidence="5"/>
<evidence type="ECO:0000256" key="3">
    <source>
        <dbReference type="PIRNR" id="PIRNR000124"/>
    </source>
</evidence>
<dbReference type="InterPro" id="IPR008927">
    <property type="entry name" value="6-PGluconate_DH-like_C_sf"/>
</dbReference>
<proteinExistence type="inferred from homology"/>
<dbReference type="PIRSF" id="PIRSF500136">
    <property type="entry name" value="UDP_ManNAc_DH"/>
    <property type="match status" value="1"/>
</dbReference>
<dbReference type="SUPFAM" id="SSF48179">
    <property type="entry name" value="6-phosphogluconate dehydrogenase C-terminal domain-like"/>
    <property type="match status" value="1"/>
</dbReference>
<evidence type="ECO:0000256" key="2">
    <source>
        <dbReference type="ARBA" id="ARBA00023027"/>
    </source>
</evidence>
<dbReference type="PIRSF" id="PIRSF000124">
    <property type="entry name" value="UDPglc_GDPman_dh"/>
    <property type="match status" value="1"/>
</dbReference>
<dbReference type="Proteomes" id="UP000292235">
    <property type="component" value="Chromosome"/>
</dbReference>
<feature type="domain" description="UDP-glucose/GDP-mannose dehydrogenase C-terminal" evidence="4">
    <location>
        <begin position="322"/>
        <end position="417"/>
    </location>
</feature>
<keyword evidence="2" id="KW-0520">NAD</keyword>
<evidence type="ECO:0000313" key="6">
    <source>
        <dbReference type="Proteomes" id="UP000292235"/>
    </source>
</evidence>
<comment type="similarity">
    <text evidence="3">Belongs to the UDP-glucose/GDP-mannose dehydrogenase family.</text>
</comment>
<dbReference type="InterPro" id="IPR017476">
    <property type="entry name" value="UDP-Glc/GDP-Man"/>
</dbReference>
<accession>A0A4P6PWL7</accession>
<dbReference type="InterPro" id="IPR014027">
    <property type="entry name" value="UDP-Glc/GDP-Man_DH_C"/>
</dbReference>
<evidence type="ECO:0000256" key="1">
    <source>
        <dbReference type="ARBA" id="ARBA00023002"/>
    </source>
</evidence>
<dbReference type="Pfam" id="PF03720">
    <property type="entry name" value="UDPG_MGDP_dh_C"/>
    <property type="match status" value="1"/>
</dbReference>
<dbReference type="SMART" id="SM00984">
    <property type="entry name" value="UDPG_MGDP_dh_C"/>
    <property type="match status" value="1"/>
</dbReference>
<dbReference type="GO" id="GO:0016628">
    <property type="term" value="F:oxidoreductase activity, acting on the CH-CH group of donors, NAD or NADP as acceptor"/>
    <property type="evidence" value="ECO:0007669"/>
    <property type="project" value="InterPro"/>
</dbReference>
<dbReference type="PANTHER" id="PTHR43491">
    <property type="entry name" value="UDP-N-ACETYL-D-MANNOSAMINE DEHYDROGENASE"/>
    <property type="match status" value="1"/>
</dbReference>
<reference evidence="5 6" key="1">
    <citation type="submission" date="2019-02" db="EMBL/GenBank/DDBJ databases">
        <authorList>
            <person name="Khodamoradi S."/>
            <person name="Hahnke R.L."/>
            <person name="Kaempfer P."/>
            <person name="Schumann P."/>
            <person name="Rohde M."/>
            <person name="Steinert M."/>
            <person name="Luzhetskyy A."/>
            <person name="Wink J."/>
            <person name="Ruckert C."/>
        </authorList>
    </citation>
    <scope>NUCLEOTIDE SEQUENCE [LARGE SCALE GENOMIC DNA]</scope>
    <source>
        <strain evidence="5 6">M2</strain>
    </source>
</reference>
<dbReference type="GO" id="GO:0051287">
    <property type="term" value="F:NAD binding"/>
    <property type="evidence" value="ECO:0007669"/>
    <property type="project" value="InterPro"/>
</dbReference>
<dbReference type="NCBIfam" id="TIGR03026">
    <property type="entry name" value="NDP-sugDHase"/>
    <property type="match status" value="1"/>
</dbReference>
<evidence type="ECO:0000313" key="5">
    <source>
        <dbReference type="EMBL" id="QBI52473.1"/>
    </source>
</evidence>
<dbReference type="GO" id="GO:0000271">
    <property type="term" value="P:polysaccharide biosynthetic process"/>
    <property type="evidence" value="ECO:0007669"/>
    <property type="project" value="InterPro"/>
</dbReference>
<keyword evidence="1 5" id="KW-0560">Oxidoreductase</keyword>
<dbReference type="InterPro" id="IPR036291">
    <property type="entry name" value="NAD(P)-bd_dom_sf"/>
</dbReference>
<dbReference type="SUPFAM" id="SSF52413">
    <property type="entry name" value="UDP-glucose/GDP-mannose dehydrogenase C-terminal domain"/>
    <property type="match status" value="1"/>
</dbReference>
<dbReference type="Gene3D" id="3.40.50.720">
    <property type="entry name" value="NAD(P)-binding Rossmann-like Domain"/>
    <property type="match status" value="2"/>
</dbReference>
<organism evidence="5 6">
    <name type="scientific">Streptomonospora litoralis</name>
    <dbReference type="NCBI Taxonomy" id="2498135"/>
    <lineage>
        <taxon>Bacteria</taxon>
        <taxon>Bacillati</taxon>
        <taxon>Actinomycetota</taxon>
        <taxon>Actinomycetes</taxon>
        <taxon>Streptosporangiales</taxon>
        <taxon>Nocardiopsidaceae</taxon>
        <taxon>Streptomonospora</taxon>
    </lineage>
</organism>
<keyword evidence="6" id="KW-1185">Reference proteome</keyword>
<name>A0A4P6PWL7_9ACTN</name>
<dbReference type="InterPro" id="IPR028359">
    <property type="entry name" value="UDP_ManNAc/GlcNAc_DH"/>
</dbReference>